<dbReference type="PROSITE" id="PS50110">
    <property type="entry name" value="RESPONSE_REGULATORY"/>
    <property type="match status" value="1"/>
</dbReference>
<dbReference type="InterPro" id="IPR052048">
    <property type="entry name" value="ST_Response_Regulator"/>
</dbReference>
<dbReference type="Pfam" id="PF00072">
    <property type="entry name" value="Response_reg"/>
    <property type="match status" value="1"/>
</dbReference>
<dbReference type="SUPFAM" id="SSF52172">
    <property type="entry name" value="CheY-like"/>
    <property type="match status" value="1"/>
</dbReference>
<organism evidence="2">
    <name type="scientific">marine sediment metagenome</name>
    <dbReference type="NCBI Taxonomy" id="412755"/>
    <lineage>
        <taxon>unclassified sequences</taxon>
        <taxon>metagenomes</taxon>
        <taxon>ecological metagenomes</taxon>
    </lineage>
</organism>
<dbReference type="EMBL" id="BARS01039550">
    <property type="protein sequence ID" value="GAG20210.1"/>
    <property type="molecule type" value="Genomic_DNA"/>
</dbReference>
<proteinExistence type="predicted"/>
<dbReference type="InterPro" id="IPR001789">
    <property type="entry name" value="Sig_transdc_resp-reg_receiver"/>
</dbReference>
<reference evidence="2" key="1">
    <citation type="journal article" date="2014" name="Front. Microbiol.">
        <title>High frequency of phylogenetically diverse reductive dehalogenase-homologous genes in deep subseafloor sedimentary metagenomes.</title>
        <authorList>
            <person name="Kawai M."/>
            <person name="Futagami T."/>
            <person name="Toyoda A."/>
            <person name="Takaki Y."/>
            <person name="Nishi S."/>
            <person name="Hori S."/>
            <person name="Arai W."/>
            <person name="Tsubouchi T."/>
            <person name="Morono Y."/>
            <person name="Uchiyama I."/>
            <person name="Ito T."/>
            <person name="Fujiyama A."/>
            <person name="Inagaki F."/>
            <person name="Takami H."/>
        </authorList>
    </citation>
    <scope>NUCLEOTIDE SEQUENCE</scope>
    <source>
        <strain evidence="2">Expedition CK06-06</strain>
    </source>
</reference>
<evidence type="ECO:0000313" key="2">
    <source>
        <dbReference type="EMBL" id="GAG20210.1"/>
    </source>
</evidence>
<accession>X0VPP3</accession>
<comment type="caution">
    <text evidence="2">The sequence shown here is derived from an EMBL/GenBank/DDBJ whole genome shotgun (WGS) entry which is preliminary data.</text>
</comment>
<dbReference type="PANTHER" id="PTHR43228:SF1">
    <property type="entry name" value="TWO-COMPONENT RESPONSE REGULATOR ARR22"/>
    <property type="match status" value="1"/>
</dbReference>
<gene>
    <name evidence="2" type="ORF">S01H1_60385</name>
</gene>
<feature type="domain" description="Response regulatory" evidence="1">
    <location>
        <begin position="4"/>
        <end position="63"/>
    </location>
</feature>
<dbReference type="AlphaFoldDB" id="X0VPP3"/>
<name>X0VPP3_9ZZZZ</name>
<dbReference type="PANTHER" id="PTHR43228">
    <property type="entry name" value="TWO-COMPONENT RESPONSE REGULATOR"/>
    <property type="match status" value="1"/>
</dbReference>
<sequence>MGKVILVVEDEPRNLKLVRDLLHAAGYRTLEATDGKHAIELAKAHRPDLILMDISMPVMDGLE</sequence>
<dbReference type="Gene3D" id="3.40.50.2300">
    <property type="match status" value="1"/>
</dbReference>
<dbReference type="GO" id="GO:0000160">
    <property type="term" value="P:phosphorelay signal transduction system"/>
    <property type="evidence" value="ECO:0007669"/>
    <property type="project" value="InterPro"/>
</dbReference>
<feature type="non-terminal residue" evidence="2">
    <location>
        <position position="63"/>
    </location>
</feature>
<protein>
    <recommendedName>
        <fullName evidence="1">Response regulatory domain-containing protein</fullName>
    </recommendedName>
</protein>
<dbReference type="InterPro" id="IPR011006">
    <property type="entry name" value="CheY-like_superfamily"/>
</dbReference>
<evidence type="ECO:0000259" key="1">
    <source>
        <dbReference type="PROSITE" id="PS50110"/>
    </source>
</evidence>